<dbReference type="SUPFAM" id="SSF51735">
    <property type="entry name" value="NAD(P)-binding Rossmann-fold domains"/>
    <property type="match status" value="1"/>
</dbReference>
<dbReference type="AlphaFoldDB" id="A0A840WZH4"/>
<evidence type="ECO:0000313" key="5">
    <source>
        <dbReference type="Proteomes" id="UP000553766"/>
    </source>
</evidence>
<gene>
    <name evidence="4" type="ORF">FHS89_001066</name>
</gene>
<evidence type="ECO:0000256" key="2">
    <source>
        <dbReference type="ARBA" id="ARBA00023002"/>
    </source>
</evidence>
<dbReference type="PRINTS" id="PR00080">
    <property type="entry name" value="SDRFAMILY"/>
</dbReference>
<reference evidence="4 5" key="1">
    <citation type="submission" date="2020-08" db="EMBL/GenBank/DDBJ databases">
        <title>Genomic Encyclopedia of Type Strains, Phase IV (KMG-IV): sequencing the most valuable type-strain genomes for metagenomic binning, comparative biology and taxonomic classification.</title>
        <authorList>
            <person name="Goeker M."/>
        </authorList>
    </citation>
    <scope>NUCLEOTIDE SEQUENCE [LARGE SCALE GENOMIC DNA]</scope>
    <source>
        <strain evidence="4 5">DSM 103377</strain>
    </source>
</reference>
<keyword evidence="5" id="KW-1185">Reference proteome</keyword>
<name>A0A840WZH4_9RHOB</name>
<evidence type="ECO:0008006" key="6">
    <source>
        <dbReference type="Google" id="ProtNLM"/>
    </source>
</evidence>
<dbReference type="InterPro" id="IPR036291">
    <property type="entry name" value="NAD(P)-bd_dom_sf"/>
</dbReference>
<evidence type="ECO:0000313" key="4">
    <source>
        <dbReference type="EMBL" id="MBB5515056.1"/>
    </source>
</evidence>
<dbReference type="PANTHER" id="PTHR42901:SF1">
    <property type="entry name" value="ALCOHOL DEHYDROGENASE"/>
    <property type="match status" value="1"/>
</dbReference>
<organism evidence="4 5">
    <name type="scientific">Rubricella aquisinus</name>
    <dbReference type="NCBI Taxonomy" id="2028108"/>
    <lineage>
        <taxon>Bacteria</taxon>
        <taxon>Pseudomonadati</taxon>
        <taxon>Pseudomonadota</taxon>
        <taxon>Alphaproteobacteria</taxon>
        <taxon>Rhodobacterales</taxon>
        <taxon>Paracoccaceae</taxon>
        <taxon>Rubricella</taxon>
    </lineage>
</organism>
<dbReference type="RefSeq" id="WP_184009288.1">
    <property type="nucleotide sequence ID" value="NZ_JACIJS010000003.1"/>
</dbReference>
<evidence type="ECO:0000256" key="1">
    <source>
        <dbReference type="ARBA" id="ARBA00006484"/>
    </source>
</evidence>
<dbReference type="Pfam" id="PF00106">
    <property type="entry name" value="adh_short"/>
    <property type="match status" value="1"/>
</dbReference>
<protein>
    <recommendedName>
        <fullName evidence="6">SDR family oxidoreductase</fullName>
    </recommendedName>
</protein>
<evidence type="ECO:0000256" key="3">
    <source>
        <dbReference type="RuleBase" id="RU000363"/>
    </source>
</evidence>
<dbReference type="GO" id="GO:0016491">
    <property type="term" value="F:oxidoreductase activity"/>
    <property type="evidence" value="ECO:0007669"/>
    <property type="project" value="UniProtKB-KW"/>
</dbReference>
<proteinExistence type="inferred from homology"/>
<dbReference type="Gene3D" id="3.40.50.720">
    <property type="entry name" value="NAD(P)-binding Rossmann-like Domain"/>
    <property type="match status" value="1"/>
</dbReference>
<dbReference type="InterPro" id="IPR002347">
    <property type="entry name" value="SDR_fam"/>
</dbReference>
<dbReference type="PIRSF" id="PIRSF000126">
    <property type="entry name" value="11-beta-HSD1"/>
    <property type="match status" value="1"/>
</dbReference>
<dbReference type="PANTHER" id="PTHR42901">
    <property type="entry name" value="ALCOHOL DEHYDROGENASE"/>
    <property type="match status" value="1"/>
</dbReference>
<keyword evidence="2" id="KW-0560">Oxidoreductase</keyword>
<dbReference type="EMBL" id="JACIJS010000003">
    <property type="protein sequence ID" value="MBB5515056.1"/>
    <property type="molecule type" value="Genomic_DNA"/>
</dbReference>
<sequence>MANTALITGASVGIGAEFARYHASKGGDLILTARREEALNALKSELEAAHGITAHVIALDLGAEGGADALYDAVKALGVEVNILINNAGFGGRGLHTERALADEQAMIDLNVKALVTLTHRVGRDMVAQGGGKILNVGSTAGFMPGPNQAVYFATKAFVNSFSQAVDQELRGKGVTCTALAPGYVETEFAKVADLEGTPLTKSGATAKDVARFGYDAMMAGKLVVINDPKLRFLLNWIMPFLPRRMMLKQTANMQER</sequence>
<dbReference type="Proteomes" id="UP000553766">
    <property type="component" value="Unassembled WGS sequence"/>
</dbReference>
<comment type="caution">
    <text evidence="4">The sequence shown here is derived from an EMBL/GenBank/DDBJ whole genome shotgun (WGS) entry which is preliminary data.</text>
</comment>
<comment type="similarity">
    <text evidence="1 3">Belongs to the short-chain dehydrogenases/reductases (SDR) family.</text>
</comment>
<dbReference type="PRINTS" id="PR00081">
    <property type="entry name" value="GDHRDH"/>
</dbReference>
<accession>A0A840WZH4</accession>